<sequence>MLFFLQLANEIFKIEIYFCQYVLSESKHYIEDKIRVNVSNKRNLKIPKCKR</sequence>
<dbReference type="Proteomes" id="UP000254060">
    <property type="component" value="Unassembled WGS sequence"/>
</dbReference>
<dbReference type="EMBL" id="UGGP01000001">
    <property type="protein sequence ID" value="STO07275.1"/>
    <property type="molecule type" value="Genomic_DNA"/>
</dbReference>
<protein>
    <submittedName>
        <fullName evidence="1">Uncharacterized protein</fullName>
    </submittedName>
</protein>
<organism evidence="1 2">
    <name type="scientific">Exiguobacterium aurantiacum</name>
    <dbReference type="NCBI Taxonomy" id="33987"/>
    <lineage>
        <taxon>Bacteria</taxon>
        <taxon>Bacillati</taxon>
        <taxon>Bacillota</taxon>
        <taxon>Bacilli</taxon>
        <taxon>Bacillales</taxon>
        <taxon>Bacillales Family XII. Incertae Sedis</taxon>
        <taxon>Exiguobacterium</taxon>
    </lineage>
</organism>
<dbReference type="AlphaFoldDB" id="A0A377FS32"/>
<name>A0A377FS32_9BACL</name>
<evidence type="ECO:0000313" key="2">
    <source>
        <dbReference type="Proteomes" id="UP000254060"/>
    </source>
</evidence>
<reference evidence="1 2" key="1">
    <citation type="submission" date="2018-06" db="EMBL/GenBank/DDBJ databases">
        <authorList>
            <consortium name="Pathogen Informatics"/>
            <person name="Doyle S."/>
        </authorList>
    </citation>
    <scope>NUCLEOTIDE SEQUENCE [LARGE SCALE GENOMIC DNA]</scope>
    <source>
        <strain evidence="1 2">NCTC13163</strain>
    </source>
</reference>
<proteinExistence type="predicted"/>
<evidence type="ECO:0000313" key="1">
    <source>
        <dbReference type="EMBL" id="STO07275.1"/>
    </source>
</evidence>
<accession>A0A377FS32</accession>
<gene>
    <name evidence="1" type="ORF">NCTC13163_00620</name>
</gene>